<dbReference type="STRING" id="54.SAMN02745121_05006"/>
<keyword evidence="1" id="KW-0560">Oxidoreductase</keyword>
<dbReference type="InterPro" id="IPR013328">
    <property type="entry name" value="6PGD_dom2"/>
</dbReference>
<evidence type="ECO:0000259" key="2">
    <source>
        <dbReference type="Pfam" id="PF03446"/>
    </source>
</evidence>
<proteinExistence type="predicted"/>
<dbReference type="InterPro" id="IPR006115">
    <property type="entry name" value="6PGDH_NADP-bd"/>
</dbReference>
<dbReference type="InterPro" id="IPR015815">
    <property type="entry name" value="HIBADH-related"/>
</dbReference>
<dbReference type="EMBL" id="FOMX01000017">
    <property type="protein sequence ID" value="SFE65260.1"/>
    <property type="molecule type" value="Genomic_DNA"/>
</dbReference>
<dbReference type="OrthoDB" id="9786703at2"/>
<feature type="domain" description="NADPH-dependent reductive aminase-like C-terminal" evidence="3">
    <location>
        <begin position="164"/>
        <end position="288"/>
    </location>
</feature>
<evidence type="ECO:0000313" key="4">
    <source>
        <dbReference type="EMBL" id="SFE65260.1"/>
    </source>
</evidence>
<dbReference type="RefSeq" id="WP_096326757.1">
    <property type="nucleotide sequence ID" value="NZ_FOMX01000017.1"/>
</dbReference>
<evidence type="ECO:0000259" key="3">
    <source>
        <dbReference type="Pfam" id="PF21761"/>
    </source>
</evidence>
<dbReference type="Pfam" id="PF03446">
    <property type="entry name" value="NAD_binding_2"/>
    <property type="match status" value="1"/>
</dbReference>
<dbReference type="PIRSF" id="PIRSF000103">
    <property type="entry name" value="HIBADH"/>
    <property type="match status" value="1"/>
</dbReference>
<dbReference type="InterPro" id="IPR036291">
    <property type="entry name" value="NAD(P)-bd_dom_sf"/>
</dbReference>
<dbReference type="InterPro" id="IPR048666">
    <property type="entry name" value="RedAm-like_C"/>
</dbReference>
<dbReference type="GO" id="GO:0016491">
    <property type="term" value="F:oxidoreductase activity"/>
    <property type="evidence" value="ECO:0007669"/>
    <property type="project" value="UniProtKB-KW"/>
</dbReference>
<evidence type="ECO:0000313" key="5">
    <source>
        <dbReference type="Proteomes" id="UP000199400"/>
    </source>
</evidence>
<dbReference type="GO" id="GO:0050661">
    <property type="term" value="F:NADP binding"/>
    <property type="evidence" value="ECO:0007669"/>
    <property type="project" value="InterPro"/>
</dbReference>
<keyword evidence="5" id="KW-1185">Reference proteome</keyword>
<organism evidence="4 5">
    <name type="scientific">Nannocystis exedens</name>
    <dbReference type="NCBI Taxonomy" id="54"/>
    <lineage>
        <taxon>Bacteria</taxon>
        <taxon>Pseudomonadati</taxon>
        <taxon>Myxococcota</taxon>
        <taxon>Polyangia</taxon>
        <taxon>Nannocystales</taxon>
        <taxon>Nannocystaceae</taxon>
        <taxon>Nannocystis</taxon>
    </lineage>
</organism>
<dbReference type="AlphaFoldDB" id="A0A1I2CC71"/>
<dbReference type="Gene3D" id="3.40.50.720">
    <property type="entry name" value="NAD(P)-binding Rossmann-like Domain"/>
    <property type="match status" value="1"/>
</dbReference>
<name>A0A1I2CC71_9BACT</name>
<dbReference type="SUPFAM" id="SSF51735">
    <property type="entry name" value="NAD(P)-binding Rossmann-fold domains"/>
    <property type="match status" value="1"/>
</dbReference>
<sequence>MHSHSTTHEAALLGLGAMGVALARAAASRGRRLTVWNRTSAKAAPLAAAGVPVAASVAAAVAASPVVIVCVTDYPATRALLEAVELGGKTLVQLSTGTPQEARELAAWAEARGARYLDGAILAVPSQIGGPNAHIMTSGSREALAAAEGVLGDMAAIQFVGEGPGAAAALDLGVLSTLFGALLGFYHGARLMESEQLGVDGLGGLLSAIAPTLGEMIRIDGEAIHHGRYEAPEASLEICWRSMDLLGRHAREAGIDASFPGFAAAMFHRGLAAGLGHEAPAAMIKVLRAASAQEGARR</sequence>
<dbReference type="Gene3D" id="1.10.1040.10">
    <property type="entry name" value="N-(1-d-carboxylethyl)-l-norvaline Dehydrogenase, domain 2"/>
    <property type="match status" value="1"/>
</dbReference>
<gene>
    <name evidence="4" type="ORF">SAMN02745121_05006</name>
</gene>
<dbReference type="PANTHER" id="PTHR43580">
    <property type="entry name" value="OXIDOREDUCTASE GLYR1-RELATED"/>
    <property type="match status" value="1"/>
</dbReference>
<reference evidence="5" key="1">
    <citation type="submission" date="2016-10" db="EMBL/GenBank/DDBJ databases">
        <authorList>
            <person name="Varghese N."/>
            <person name="Submissions S."/>
        </authorList>
    </citation>
    <scope>NUCLEOTIDE SEQUENCE [LARGE SCALE GENOMIC DNA]</scope>
    <source>
        <strain evidence="5">ATCC 25963</strain>
    </source>
</reference>
<accession>A0A1I2CC71</accession>
<dbReference type="Pfam" id="PF21761">
    <property type="entry name" value="RedAm-like_C"/>
    <property type="match status" value="1"/>
</dbReference>
<evidence type="ECO:0000256" key="1">
    <source>
        <dbReference type="ARBA" id="ARBA00023002"/>
    </source>
</evidence>
<dbReference type="Proteomes" id="UP000199400">
    <property type="component" value="Unassembled WGS sequence"/>
</dbReference>
<dbReference type="InterPro" id="IPR051265">
    <property type="entry name" value="HIBADH-related_NP60_sf"/>
</dbReference>
<dbReference type="PANTHER" id="PTHR43580:SF2">
    <property type="entry name" value="CYTOKINE-LIKE NUCLEAR FACTOR N-PAC"/>
    <property type="match status" value="1"/>
</dbReference>
<protein>
    <submittedName>
        <fullName evidence="4">3-hydroxyisobutyrate dehydrogenase</fullName>
    </submittedName>
</protein>
<feature type="domain" description="6-phosphogluconate dehydrogenase NADP-binding" evidence="2">
    <location>
        <begin position="11"/>
        <end position="157"/>
    </location>
</feature>